<accession>A0A8J5CL92</accession>
<proteinExistence type="predicted"/>
<protein>
    <submittedName>
        <fullName evidence="1">Uncharacterized protein</fullName>
    </submittedName>
</protein>
<comment type="caution">
    <text evidence="1">The sequence shown here is derived from an EMBL/GenBank/DDBJ whole genome shotgun (WGS) entry which is preliminary data.</text>
</comment>
<name>A0A8J5CL92_CHIOP</name>
<evidence type="ECO:0000313" key="1">
    <source>
        <dbReference type="EMBL" id="KAG0714810.1"/>
    </source>
</evidence>
<keyword evidence="2" id="KW-1185">Reference proteome</keyword>
<gene>
    <name evidence="1" type="ORF">GWK47_013403</name>
</gene>
<organism evidence="1 2">
    <name type="scientific">Chionoecetes opilio</name>
    <name type="common">Atlantic snow crab</name>
    <name type="synonym">Cancer opilio</name>
    <dbReference type="NCBI Taxonomy" id="41210"/>
    <lineage>
        <taxon>Eukaryota</taxon>
        <taxon>Metazoa</taxon>
        <taxon>Ecdysozoa</taxon>
        <taxon>Arthropoda</taxon>
        <taxon>Crustacea</taxon>
        <taxon>Multicrustacea</taxon>
        <taxon>Malacostraca</taxon>
        <taxon>Eumalacostraca</taxon>
        <taxon>Eucarida</taxon>
        <taxon>Decapoda</taxon>
        <taxon>Pleocyemata</taxon>
        <taxon>Brachyura</taxon>
        <taxon>Eubrachyura</taxon>
        <taxon>Majoidea</taxon>
        <taxon>Majidae</taxon>
        <taxon>Chionoecetes</taxon>
    </lineage>
</organism>
<sequence>MASSGHVLKGRQAARTGCLLRVQPKRMTINHMIKLLPCTHTPCFLLPAALHTHTLLPPPSCPAHTHNLPARWRGLDYLSSQNIQTAPLASAEIGLDVAAGEDSSTITTGNMHTVHYIISIGQTSNFSPPIATPLLDFLILTMSSSKYRLNNELENQNTDRP</sequence>
<dbReference type="AlphaFoldDB" id="A0A8J5CL92"/>
<dbReference type="EMBL" id="JACEEZ010020222">
    <property type="protein sequence ID" value="KAG0714810.1"/>
    <property type="molecule type" value="Genomic_DNA"/>
</dbReference>
<reference evidence="1" key="1">
    <citation type="submission" date="2020-07" db="EMBL/GenBank/DDBJ databases">
        <title>The High-quality genome of the commercially important snow crab, Chionoecetes opilio.</title>
        <authorList>
            <person name="Jeong J.-H."/>
            <person name="Ryu S."/>
        </authorList>
    </citation>
    <scope>NUCLEOTIDE SEQUENCE</scope>
    <source>
        <strain evidence="1">MADBK_172401_WGS</strain>
        <tissue evidence="1">Digestive gland</tissue>
    </source>
</reference>
<evidence type="ECO:0000313" key="2">
    <source>
        <dbReference type="Proteomes" id="UP000770661"/>
    </source>
</evidence>
<dbReference type="Proteomes" id="UP000770661">
    <property type="component" value="Unassembled WGS sequence"/>
</dbReference>